<feature type="region of interest" description="Disordered" evidence="1">
    <location>
        <begin position="300"/>
        <end position="383"/>
    </location>
</feature>
<proteinExistence type="predicted"/>
<feature type="region of interest" description="Disordered" evidence="1">
    <location>
        <begin position="229"/>
        <end position="251"/>
    </location>
</feature>
<dbReference type="SUPFAM" id="SSF52540">
    <property type="entry name" value="P-loop containing nucleoside triphosphate hydrolases"/>
    <property type="match status" value="1"/>
</dbReference>
<dbReference type="EMBL" id="CADCTO010000166">
    <property type="protein sequence ID" value="CAA9237133.1"/>
    <property type="molecule type" value="Genomic_DNA"/>
</dbReference>
<accession>A0A6J4I179</accession>
<dbReference type="AlphaFoldDB" id="A0A6J4I179"/>
<gene>
    <name evidence="2" type="ORF">AVDCRST_MAG63-1244</name>
</gene>
<reference evidence="2" key="1">
    <citation type="submission" date="2020-02" db="EMBL/GenBank/DDBJ databases">
        <authorList>
            <person name="Meier V. D."/>
        </authorList>
    </citation>
    <scope>NUCLEOTIDE SEQUENCE</scope>
    <source>
        <strain evidence="2">AVDCRST_MAG63</strain>
    </source>
</reference>
<evidence type="ECO:0000313" key="2">
    <source>
        <dbReference type="EMBL" id="CAA9237133.1"/>
    </source>
</evidence>
<name>A0A6J4I179_9BACT</name>
<dbReference type="Pfam" id="PF13479">
    <property type="entry name" value="AAA_24"/>
    <property type="match status" value="1"/>
</dbReference>
<organism evidence="2">
    <name type="scientific">uncultured Armatimonadetes bacterium</name>
    <dbReference type="NCBI Taxonomy" id="157466"/>
    <lineage>
        <taxon>Bacteria</taxon>
        <taxon>Bacillati</taxon>
        <taxon>Armatimonadota</taxon>
        <taxon>environmental samples</taxon>
    </lineage>
</organism>
<sequence length="383" mass="41340">MAFQRATRRRAFLKLGITGPSGSGKTFSGLQLAFGLAGTTGRVAVLDTENGSASLYAHLGEYDVMEIQAPFTVARYQEAIHEAARVGYDVLLIDSISHEWAGDGGLLTMKEGLDARGGNTFANWAKVTPLHEQFKSALLQAPLHVIVTMRSKQDYVMQEDGKGRCAPVKVGLSPIQRDGFEYELSVVFDVAMSHEAVVSKDRTGLFDGFVGRLTREHGRRIREWLETAPESSATGYTGLDEDRPAETGDAAATDPEAALRLAKMAFANEAKRRGHDVSGEGGKFSAAKVNALLRQVVKRPLPHSPSAADWTEGAGLLPDVTRPPDGNTGAAEDPGRRHPDHGLPDLRDPFGDDAPPAVGRDEATPDLLFRRTHFGNGAAPHRR</sequence>
<dbReference type="InterPro" id="IPR027417">
    <property type="entry name" value="P-loop_NTPase"/>
</dbReference>
<feature type="compositionally biased region" description="Basic and acidic residues" evidence="1">
    <location>
        <begin position="333"/>
        <end position="350"/>
    </location>
</feature>
<evidence type="ECO:0000256" key="1">
    <source>
        <dbReference type="SAM" id="MobiDB-lite"/>
    </source>
</evidence>
<protein>
    <submittedName>
        <fullName evidence="2">Phage protein (ACLAME 621)</fullName>
    </submittedName>
</protein>
<dbReference type="Gene3D" id="3.40.50.300">
    <property type="entry name" value="P-loop containing nucleotide triphosphate hydrolases"/>
    <property type="match status" value="1"/>
</dbReference>